<dbReference type="RefSeq" id="WP_077197918.1">
    <property type="nucleotide sequence ID" value="NZ_LBFC01000006.1"/>
</dbReference>
<organism evidence="1 2">
    <name type="scientific">Thermosipho affectus</name>
    <dbReference type="NCBI Taxonomy" id="660294"/>
    <lineage>
        <taxon>Bacteria</taxon>
        <taxon>Thermotogati</taxon>
        <taxon>Thermotogota</taxon>
        <taxon>Thermotogae</taxon>
        <taxon>Thermotogales</taxon>
        <taxon>Fervidobacteriaceae</taxon>
        <taxon>Thermosipho</taxon>
    </lineage>
</organism>
<reference evidence="1 2" key="1">
    <citation type="submission" date="2015-06" db="EMBL/GenBank/DDBJ databases">
        <title>Genome sequencing of Thermotogales isolates from hydrothermal vents.</title>
        <authorList>
            <person name="Haverkamp T.H."/>
            <person name="Kublanov I.V."/>
            <person name="Nesbo C.L."/>
        </authorList>
    </citation>
    <scope>NUCLEOTIDE SEQUENCE [LARGE SCALE GENOMIC DNA]</scope>
    <source>
        <strain evidence="2">ik275mar</strain>
    </source>
</reference>
<keyword evidence="2" id="KW-1185">Reference proteome</keyword>
<dbReference type="EMBL" id="LBFC01000006">
    <property type="protein sequence ID" value="ONN27796.1"/>
    <property type="molecule type" value="Genomic_DNA"/>
</dbReference>
<gene>
    <name evidence="1" type="ORF">XJ44_02180</name>
</gene>
<evidence type="ECO:0000313" key="2">
    <source>
        <dbReference type="Proteomes" id="UP000242616"/>
    </source>
</evidence>
<sequence>MKKIILILQLISIVAFSKFSFFTTNYIENLENGLQINLSYAFGNWQKSYILKGDGPGRALNPAESGFYIFEKIPPYLNFEILFQNNNFVLYTNIPFSKETTVKIKDPFLNFSFTSFDMNGPENFLLGYLKKDLFIGIGRYPIKWGDSKYPITISDTTFQDNLTISKKFENFTYTYHFISSFPLLTKEEKHIQENYYEKHTPNLYFFEPFKTIVAHRFEFFLDDFRIAIGELNVVGGKAPDLIDLNPLMFFHNTYGEGYSNVLSSVDFSYSFKNLKIFGEFALDDYITPTETEDYKPNAYGYNLGIEFNLDNFNIWFEYDFTSEWMYITNYLPYLRINVRHFYLDNNNSPGRALADFPLGFRYGPDATMVSMGGNYKIENLKISFTYNFLVKGTVNDDGKIRWKWFWDAWNENVSPQGIKIEKSTDLMYNIIDLLVVYNFFKFNIFKVNDNILFIFSTEVKI</sequence>
<dbReference type="Proteomes" id="UP000242616">
    <property type="component" value="Unassembled WGS sequence"/>
</dbReference>
<comment type="caution">
    <text evidence="1">The sequence shown here is derived from an EMBL/GenBank/DDBJ whole genome shotgun (WGS) entry which is preliminary data.</text>
</comment>
<name>A0ABX3IIZ1_9BACT</name>
<proteinExistence type="predicted"/>
<protein>
    <submittedName>
        <fullName evidence="1">Uncharacterized protein</fullName>
    </submittedName>
</protein>
<evidence type="ECO:0000313" key="1">
    <source>
        <dbReference type="EMBL" id="ONN27796.1"/>
    </source>
</evidence>
<accession>A0ABX3IIZ1</accession>